<feature type="domain" description="GntR C-terminal" evidence="4">
    <location>
        <begin position="4"/>
        <end position="40"/>
    </location>
</feature>
<dbReference type="Pfam" id="PF07729">
    <property type="entry name" value="FCD"/>
    <property type="match status" value="1"/>
</dbReference>
<evidence type="ECO:0000256" key="2">
    <source>
        <dbReference type="ARBA" id="ARBA00023125"/>
    </source>
</evidence>
<gene>
    <name evidence="5" type="ORF">NKI33_12900</name>
</gene>
<reference evidence="5 6" key="1">
    <citation type="journal article" date="2024" name="Proc. Natl. Acad. Sci. U.S.A.">
        <title>The evolutionary genomics of adaptation to stress in wild rhizobium bacteria.</title>
        <authorList>
            <person name="Kehlet-Delgado H."/>
            <person name="Montoya A.P."/>
            <person name="Jensen K.T."/>
            <person name="Wendlandt C.E."/>
            <person name="Dexheimer C."/>
            <person name="Roberts M."/>
            <person name="Torres Martinez L."/>
            <person name="Friesen M.L."/>
            <person name="Griffitts J.S."/>
            <person name="Porter S.S."/>
        </authorList>
    </citation>
    <scope>NUCLEOTIDE SEQUENCE [LARGE SCALE GENOMIC DNA]</scope>
    <source>
        <strain evidence="5 6">M0729</strain>
    </source>
</reference>
<accession>A0ABV1YFE6</accession>
<sequence>MTISSSNRREPAIAEMTAILDAIKSRDPDRAEAAARHHVEQAWSIAQKLLRSR</sequence>
<dbReference type="Proteomes" id="UP001464387">
    <property type="component" value="Unassembled WGS sequence"/>
</dbReference>
<keyword evidence="1" id="KW-0805">Transcription regulation</keyword>
<proteinExistence type="predicted"/>
<keyword evidence="6" id="KW-1185">Reference proteome</keyword>
<dbReference type="SUPFAM" id="SSF48008">
    <property type="entry name" value="GntR ligand-binding domain-like"/>
    <property type="match status" value="1"/>
</dbReference>
<dbReference type="EMBL" id="JAMYPJ010000015">
    <property type="protein sequence ID" value="MER8933860.1"/>
    <property type="molecule type" value="Genomic_DNA"/>
</dbReference>
<dbReference type="Gene3D" id="1.20.120.530">
    <property type="entry name" value="GntR ligand-binding domain-like"/>
    <property type="match status" value="1"/>
</dbReference>
<evidence type="ECO:0000259" key="4">
    <source>
        <dbReference type="Pfam" id="PF07729"/>
    </source>
</evidence>
<organism evidence="5 6">
    <name type="scientific">Mesorhizobium opportunistum</name>
    <dbReference type="NCBI Taxonomy" id="593909"/>
    <lineage>
        <taxon>Bacteria</taxon>
        <taxon>Pseudomonadati</taxon>
        <taxon>Pseudomonadota</taxon>
        <taxon>Alphaproteobacteria</taxon>
        <taxon>Hyphomicrobiales</taxon>
        <taxon>Phyllobacteriaceae</taxon>
        <taxon>Mesorhizobium</taxon>
    </lineage>
</organism>
<comment type="caution">
    <text evidence="5">The sequence shown here is derived from an EMBL/GenBank/DDBJ whole genome shotgun (WGS) entry which is preliminary data.</text>
</comment>
<evidence type="ECO:0000313" key="6">
    <source>
        <dbReference type="Proteomes" id="UP001464387"/>
    </source>
</evidence>
<dbReference type="InterPro" id="IPR011711">
    <property type="entry name" value="GntR_C"/>
</dbReference>
<dbReference type="InterPro" id="IPR008920">
    <property type="entry name" value="TF_FadR/GntR_C"/>
</dbReference>
<keyword evidence="2" id="KW-0238">DNA-binding</keyword>
<evidence type="ECO:0000256" key="3">
    <source>
        <dbReference type="ARBA" id="ARBA00023163"/>
    </source>
</evidence>
<name>A0ABV1YFE6_9HYPH</name>
<evidence type="ECO:0000256" key="1">
    <source>
        <dbReference type="ARBA" id="ARBA00023015"/>
    </source>
</evidence>
<evidence type="ECO:0000313" key="5">
    <source>
        <dbReference type="EMBL" id="MER8933860.1"/>
    </source>
</evidence>
<protein>
    <submittedName>
        <fullName evidence="5">FCD domain-containing protein</fullName>
    </submittedName>
</protein>
<keyword evidence="3" id="KW-0804">Transcription</keyword>